<dbReference type="EMBL" id="CAXLJL010000201">
    <property type="protein sequence ID" value="CAL5134452.1"/>
    <property type="molecule type" value="Genomic_DNA"/>
</dbReference>
<comment type="caution">
    <text evidence="1">The sequence shown here is derived from an EMBL/GenBank/DDBJ whole genome shotgun (WGS) entry which is preliminary data.</text>
</comment>
<evidence type="ECO:0000313" key="2">
    <source>
        <dbReference type="Proteomes" id="UP001497525"/>
    </source>
</evidence>
<dbReference type="PANTHER" id="PTHR33887">
    <property type="entry name" value="PB1 DOMAIN-CONTAINING PROTEIN"/>
    <property type="match status" value="1"/>
</dbReference>
<reference evidence="1" key="1">
    <citation type="submission" date="2024-06" db="EMBL/GenBank/DDBJ databases">
        <authorList>
            <person name="Liu X."/>
            <person name="Lenzi L."/>
            <person name="Haldenby T S."/>
            <person name="Uol C."/>
        </authorList>
    </citation>
    <scope>NUCLEOTIDE SEQUENCE</scope>
</reference>
<name>A0AAV2TG98_CALDB</name>
<sequence>MLEEVPEPARTFVWIRYGDDQRLLVNLYCSFGNLTNFIACKCGLEKDVTFDLCDASGRLLNINDPQAFSQVVYNVEGGGEYILIALNNDKGEHPGEVQPLLNNYDAIYPNLLDQIWSQNCEKSDKLGRRRYAKRGLNQAKPVTQRKQRK</sequence>
<gene>
    <name evidence="1" type="ORF">CDAUBV1_LOCUS7832</name>
</gene>
<dbReference type="AlphaFoldDB" id="A0AAV2TG98"/>
<dbReference type="Proteomes" id="UP001497525">
    <property type="component" value="Unassembled WGS sequence"/>
</dbReference>
<proteinExistence type="predicted"/>
<organism evidence="1 2">
    <name type="scientific">Calicophoron daubneyi</name>
    <name type="common">Rumen fluke</name>
    <name type="synonym">Paramphistomum daubneyi</name>
    <dbReference type="NCBI Taxonomy" id="300641"/>
    <lineage>
        <taxon>Eukaryota</taxon>
        <taxon>Metazoa</taxon>
        <taxon>Spiralia</taxon>
        <taxon>Lophotrochozoa</taxon>
        <taxon>Platyhelminthes</taxon>
        <taxon>Trematoda</taxon>
        <taxon>Digenea</taxon>
        <taxon>Plagiorchiida</taxon>
        <taxon>Pronocephalata</taxon>
        <taxon>Paramphistomoidea</taxon>
        <taxon>Paramphistomidae</taxon>
        <taxon>Calicophoron</taxon>
    </lineage>
</organism>
<dbReference type="InterPro" id="IPR039471">
    <property type="entry name" value="CXorf65-like"/>
</dbReference>
<protein>
    <submittedName>
        <fullName evidence="1">Uncharacterized protein</fullName>
    </submittedName>
</protein>
<dbReference type="PANTHER" id="PTHR33887:SF6">
    <property type="entry name" value="CIDE-N DOMAIN-CONTAINING PROTEIN"/>
    <property type="match status" value="1"/>
</dbReference>
<evidence type="ECO:0000313" key="1">
    <source>
        <dbReference type="EMBL" id="CAL5134452.1"/>
    </source>
</evidence>
<accession>A0AAV2TG98</accession>
<dbReference type="Pfam" id="PF15874">
    <property type="entry name" value="Il2rg"/>
    <property type="match status" value="1"/>
</dbReference>